<organism evidence="1 2">
    <name type="scientific">Trichogramma kaykai</name>
    <dbReference type="NCBI Taxonomy" id="54128"/>
    <lineage>
        <taxon>Eukaryota</taxon>
        <taxon>Metazoa</taxon>
        <taxon>Ecdysozoa</taxon>
        <taxon>Arthropoda</taxon>
        <taxon>Hexapoda</taxon>
        <taxon>Insecta</taxon>
        <taxon>Pterygota</taxon>
        <taxon>Neoptera</taxon>
        <taxon>Endopterygota</taxon>
        <taxon>Hymenoptera</taxon>
        <taxon>Apocrita</taxon>
        <taxon>Proctotrupomorpha</taxon>
        <taxon>Chalcidoidea</taxon>
        <taxon>Trichogrammatidae</taxon>
        <taxon>Trichogramma</taxon>
    </lineage>
</organism>
<name>A0ABD2WXY6_9HYME</name>
<dbReference type="AlphaFoldDB" id="A0ABD2WXY6"/>
<protein>
    <submittedName>
        <fullName evidence="1">Uncharacterized protein</fullName>
    </submittedName>
</protein>
<keyword evidence="2" id="KW-1185">Reference proteome</keyword>
<proteinExistence type="predicted"/>
<comment type="caution">
    <text evidence="1">The sequence shown here is derived from an EMBL/GenBank/DDBJ whole genome shotgun (WGS) entry which is preliminary data.</text>
</comment>
<dbReference type="Proteomes" id="UP001627154">
    <property type="component" value="Unassembled WGS sequence"/>
</dbReference>
<evidence type="ECO:0000313" key="1">
    <source>
        <dbReference type="EMBL" id="KAL3397883.1"/>
    </source>
</evidence>
<evidence type="ECO:0000313" key="2">
    <source>
        <dbReference type="Proteomes" id="UP001627154"/>
    </source>
</evidence>
<sequence>MTNLSRENRHVHVAQSRPDPPAVLAKCHCPTPTELTCQTLLFYFASAALLLYQRPFNKLYIYSTHFFMFSTNLFSTS</sequence>
<dbReference type="EMBL" id="JBJJXI010000060">
    <property type="protein sequence ID" value="KAL3397883.1"/>
    <property type="molecule type" value="Genomic_DNA"/>
</dbReference>
<reference evidence="1 2" key="1">
    <citation type="journal article" date="2024" name="bioRxiv">
        <title>A reference genome for Trichogramma kaykai: A tiny desert-dwelling parasitoid wasp with competing sex-ratio distorters.</title>
        <authorList>
            <person name="Culotta J."/>
            <person name="Lindsey A.R."/>
        </authorList>
    </citation>
    <scope>NUCLEOTIDE SEQUENCE [LARGE SCALE GENOMIC DNA]</scope>
    <source>
        <strain evidence="1 2">KSX58</strain>
    </source>
</reference>
<gene>
    <name evidence="1" type="ORF">TKK_008123</name>
</gene>
<accession>A0ABD2WXY6</accession>